<dbReference type="EMBL" id="LHUR01000011">
    <property type="protein sequence ID" value="KOA21038.1"/>
    <property type="molecule type" value="Genomic_DNA"/>
</dbReference>
<dbReference type="PATRIC" id="fig|1121318.3.peg.628"/>
<evidence type="ECO:0000313" key="1">
    <source>
        <dbReference type="EMBL" id="KOA21038.1"/>
    </source>
</evidence>
<evidence type="ECO:0000313" key="2">
    <source>
        <dbReference type="Proteomes" id="UP000037043"/>
    </source>
</evidence>
<protein>
    <submittedName>
        <fullName evidence="1">Uncharacterized protein</fullName>
    </submittedName>
</protein>
<comment type="caution">
    <text evidence="1">The sequence shown here is derived from an EMBL/GenBank/DDBJ whole genome shotgun (WGS) entry which is preliminary data.</text>
</comment>
<dbReference type="Proteomes" id="UP000037043">
    <property type="component" value="Unassembled WGS sequence"/>
</dbReference>
<accession>A0A0L6ZDZ8</accession>
<reference evidence="2" key="1">
    <citation type="submission" date="2015-08" db="EMBL/GenBank/DDBJ databases">
        <title>Genome sequence of the strict anaerobe Clostridium homopropionicum LuHBu1 (DSM 5847T).</title>
        <authorList>
            <person name="Poehlein A."/>
            <person name="Beck M."/>
            <person name="Schiel-Bengelsdorf B."/>
            <person name="Bengelsdorf F.R."/>
            <person name="Daniel R."/>
            <person name="Duerre P."/>
        </authorList>
    </citation>
    <scope>NUCLEOTIDE SEQUENCE [LARGE SCALE GENOMIC DNA]</scope>
    <source>
        <strain evidence="2">DSM 5847</strain>
    </source>
</reference>
<gene>
    <name evidence="1" type="ORF">CLHOM_06260</name>
</gene>
<organism evidence="1 2">
    <name type="scientific">Clostridium homopropionicum DSM 5847</name>
    <dbReference type="NCBI Taxonomy" id="1121318"/>
    <lineage>
        <taxon>Bacteria</taxon>
        <taxon>Bacillati</taxon>
        <taxon>Bacillota</taxon>
        <taxon>Clostridia</taxon>
        <taxon>Eubacteriales</taxon>
        <taxon>Clostridiaceae</taxon>
        <taxon>Clostridium</taxon>
    </lineage>
</organism>
<name>A0A0L6ZDZ8_9CLOT</name>
<sequence length="83" mass="9627">MNLIRDVPFKSLSTEDLKDVVKDKKNVNKFLATINKDKYSDENLKYLVEDMLPKQIIIETIRGCNLKCPICPLQWITTITKEA</sequence>
<dbReference type="AlphaFoldDB" id="A0A0L6ZDZ8"/>
<dbReference type="STRING" id="36844.SAMN04488501_10494"/>
<proteinExistence type="predicted"/>
<keyword evidence="2" id="KW-1185">Reference proteome</keyword>